<comment type="caution">
    <text evidence="1">The sequence shown here is derived from an EMBL/GenBank/DDBJ whole genome shotgun (WGS) entry which is preliminary data.</text>
</comment>
<dbReference type="Proteomes" id="UP000309215">
    <property type="component" value="Unassembled WGS sequence"/>
</dbReference>
<reference evidence="1 2" key="1">
    <citation type="submission" date="2019-04" db="EMBL/GenBank/DDBJ databases">
        <authorList>
            <person name="Li Y."/>
            <person name="Wang J."/>
        </authorList>
    </citation>
    <scope>NUCLEOTIDE SEQUENCE [LARGE SCALE GENOMIC DNA]</scope>
    <source>
        <strain evidence="1 2">DSM 14668</strain>
    </source>
</reference>
<name>A0A4U1JBG3_9BACT</name>
<evidence type="ECO:0008006" key="3">
    <source>
        <dbReference type="Google" id="ProtNLM"/>
    </source>
</evidence>
<protein>
    <recommendedName>
        <fullName evidence="3">GAF domain-containing protein</fullName>
    </recommendedName>
</protein>
<evidence type="ECO:0000313" key="2">
    <source>
        <dbReference type="Proteomes" id="UP000309215"/>
    </source>
</evidence>
<proteinExistence type="predicted"/>
<gene>
    <name evidence="1" type="ORF">E8A74_17995</name>
</gene>
<dbReference type="EMBL" id="SSMQ01000017">
    <property type="protein sequence ID" value="TKD07342.1"/>
    <property type="molecule type" value="Genomic_DNA"/>
</dbReference>
<accession>A0A4U1JBG3</accession>
<dbReference type="OrthoDB" id="5649132at2"/>
<evidence type="ECO:0000313" key="1">
    <source>
        <dbReference type="EMBL" id="TKD07342.1"/>
    </source>
</evidence>
<dbReference type="AlphaFoldDB" id="A0A4U1JBG3"/>
<dbReference type="RefSeq" id="WP_136930258.1">
    <property type="nucleotide sequence ID" value="NZ_SSMQ01000017.1"/>
</dbReference>
<sequence>MHDLSTFSLDDMISFGAMLRGLGEGARSMEDTAGRVVRALYENLGRPATGARSCALVRFFETERFDALPAERRRFALRMAACDALAPDTTCLQLLASAGDEPAWNDPRASAGHLAIPLPSEEALAQMPMIAQLCTQLGIPTGSVLRPSWFTEKAEQTYDVFHVEHAATSPYVPAKASFVERHGIRSVVGCGGVLPSGQMFAVLLFSKVHVTPATAQLFRPLALAIKLAILPWSFAEQEDNALSEALRVMREEVIACGP</sequence>
<keyword evidence="2" id="KW-1185">Reference proteome</keyword>
<organism evidence="1 2">
    <name type="scientific">Polyangium fumosum</name>
    <dbReference type="NCBI Taxonomy" id="889272"/>
    <lineage>
        <taxon>Bacteria</taxon>
        <taxon>Pseudomonadati</taxon>
        <taxon>Myxococcota</taxon>
        <taxon>Polyangia</taxon>
        <taxon>Polyangiales</taxon>
        <taxon>Polyangiaceae</taxon>
        <taxon>Polyangium</taxon>
    </lineage>
</organism>